<reference evidence="1 2" key="1">
    <citation type="submission" date="2020-08" db="EMBL/GenBank/DDBJ databases">
        <title>A Genomic Blueprint of the Chicken Gut Microbiome.</title>
        <authorList>
            <person name="Gilroy R."/>
            <person name="Ravi A."/>
            <person name="Getino M."/>
            <person name="Pursley I."/>
            <person name="Horton D.L."/>
            <person name="Alikhan N.-F."/>
            <person name="Baker D."/>
            <person name="Gharbi K."/>
            <person name="Hall N."/>
            <person name="Watson M."/>
            <person name="Adriaenssens E.M."/>
            <person name="Foster-Nyarko E."/>
            <person name="Jarju S."/>
            <person name="Secka A."/>
            <person name="Antonio M."/>
            <person name="Oren A."/>
            <person name="Chaudhuri R."/>
            <person name="La Ragione R.M."/>
            <person name="Hildebrand F."/>
            <person name="Pallen M.J."/>
        </authorList>
    </citation>
    <scope>NUCLEOTIDE SEQUENCE [LARGE SCALE GENOMIC DNA]</scope>
    <source>
        <strain evidence="1 2">Sa2BUA9</strain>
    </source>
</reference>
<name>A0ABR8R490_9BACI</name>
<dbReference type="RefSeq" id="WP_151110446.1">
    <property type="nucleotide sequence ID" value="NZ_JACSQO010000001.1"/>
</dbReference>
<evidence type="ECO:0000313" key="1">
    <source>
        <dbReference type="EMBL" id="MBD7942601.1"/>
    </source>
</evidence>
<protein>
    <submittedName>
        <fullName evidence="1">Uncharacterized protein</fullName>
    </submittedName>
</protein>
<gene>
    <name evidence="1" type="ORF">H9650_00620</name>
</gene>
<sequence>MSECPLCNAFNHLEQYCPKCTNPLEDAGKESDFFDPYAHYNDLNTIKMGDGYPDTYKDDTCPHLIMCNNCGYDEVKFVQGI</sequence>
<keyword evidence="2" id="KW-1185">Reference proteome</keyword>
<dbReference type="Proteomes" id="UP000640786">
    <property type="component" value="Unassembled WGS sequence"/>
</dbReference>
<proteinExistence type="predicted"/>
<evidence type="ECO:0000313" key="2">
    <source>
        <dbReference type="Proteomes" id="UP000640786"/>
    </source>
</evidence>
<comment type="caution">
    <text evidence="1">The sequence shown here is derived from an EMBL/GenBank/DDBJ whole genome shotgun (WGS) entry which is preliminary data.</text>
</comment>
<organism evidence="1 2">
    <name type="scientific">Psychrobacillus faecigallinarum</name>
    <dbReference type="NCBI Taxonomy" id="2762235"/>
    <lineage>
        <taxon>Bacteria</taxon>
        <taxon>Bacillati</taxon>
        <taxon>Bacillota</taxon>
        <taxon>Bacilli</taxon>
        <taxon>Bacillales</taxon>
        <taxon>Bacillaceae</taxon>
        <taxon>Psychrobacillus</taxon>
    </lineage>
</organism>
<accession>A0ABR8R490</accession>
<dbReference type="EMBL" id="JACSQO010000001">
    <property type="protein sequence ID" value="MBD7942601.1"/>
    <property type="molecule type" value="Genomic_DNA"/>
</dbReference>